<dbReference type="EMBL" id="JRES01000130">
    <property type="protein sequence ID" value="KNC33908.1"/>
    <property type="molecule type" value="Genomic_DNA"/>
</dbReference>
<dbReference type="AlphaFoldDB" id="A0A0L0CNK2"/>
<protein>
    <submittedName>
        <fullName evidence="1">Uncharacterized protein</fullName>
    </submittedName>
</protein>
<accession>A0A0L0CNK2</accession>
<evidence type="ECO:0000313" key="1">
    <source>
        <dbReference type="EMBL" id="KNC33908.1"/>
    </source>
</evidence>
<gene>
    <name evidence="1" type="ORF">FF38_11472</name>
</gene>
<comment type="caution">
    <text evidence="1">The sequence shown here is derived from an EMBL/GenBank/DDBJ whole genome shotgun (WGS) entry which is preliminary data.</text>
</comment>
<name>A0A0L0CNK2_LUCCU</name>
<sequence>MRDDKHIHTHKLYLFYIYNDNKRLIELLIFGCWTSINFTLREKYSLIHLNIIRSIGRVKAWFSKYHLMIINVIQCYKVFAYSSQNIASLLRPSAQAVDVQITNMTHNKYRWTDSEIDTEPILYGPSKLHQFDNFDCGLSAKVISCAESKGSSFLVFVVDVDQNAITGVLPHFVVYNGRYV</sequence>
<dbReference type="Proteomes" id="UP000037069">
    <property type="component" value="Unassembled WGS sequence"/>
</dbReference>
<evidence type="ECO:0000313" key="2">
    <source>
        <dbReference type="Proteomes" id="UP000037069"/>
    </source>
</evidence>
<proteinExistence type="predicted"/>
<reference evidence="1 2" key="1">
    <citation type="journal article" date="2015" name="Nat. Commun.">
        <title>Lucilia cuprina genome unlocks parasitic fly biology to underpin future interventions.</title>
        <authorList>
            <person name="Anstead C.A."/>
            <person name="Korhonen P.K."/>
            <person name="Young N.D."/>
            <person name="Hall R.S."/>
            <person name="Jex A.R."/>
            <person name="Murali S.C."/>
            <person name="Hughes D.S."/>
            <person name="Lee S.F."/>
            <person name="Perry T."/>
            <person name="Stroehlein A.J."/>
            <person name="Ansell B.R."/>
            <person name="Breugelmans B."/>
            <person name="Hofmann A."/>
            <person name="Qu J."/>
            <person name="Dugan S."/>
            <person name="Lee S.L."/>
            <person name="Chao H."/>
            <person name="Dinh H."/>
            <person name="Han Y."/>
            <person name="Doddapaneni H.V."/>
            <person name="Worley K.C."/>
            <person name="Muzny D.M."/>
            <person name="Ioannidis P."/>
            <person name="Waterhouse R.M."/>
            <person name="Zdobnov E.M."/>
            <person name="James P.J."/>
            <person name="Bagnall N.H."/>
            <person name="Kotze A.C."/>
            <person name="Gibbs R.A."/>
            <person name="Richards S."/>
            <person name="Batterham P."/>
            <person name="Gasser R.B."/>
        </authorList>
    </citation>
    <scope>NUCLEOTIDE SEQUENCE [LARGE SCALE GENOMIC DNA]</scope>
    <source>
        <strain evidence="1 2">LS</strain>
        <tissue evidence="1">Full body</tissue>
    </source>
</reference>
<keyword evidence="2" id="KW-1185">Reference proteome</keyword>
<organism evidence="1 2">
    <name type="scientific">Lucilia cuprina</name>
    <name type="common">Green bottle fly</name>
    <name type="synonym">Australian sheep blowfly</name>
    <dbReference type="NCBI Taxonomy" id="7375"/>
    <lineage>
        <taxon>Eukaryota</taxon>
        <taxon>Metazoa</taxon>
        <taxon>Ecdysozoa</taxon>
        <taxon>Arthropoda</taxon>
        <taxon>Hexapoda</taxon>
        <taxon>Insecta</taxon>
        <taxon>Pterygota</taxon>
        <taxon>Neoptera</taxon>
        <taxon>Endopterygota</taxon>
        <taxon>Diptera</taxon>
        <taxon>Brachycera</taxon>
        <taxon>Muscomorpha</taxon>
        <taxon>Oestroidea</taxon>
        <taxon>Calliphoridae</taxon>
        <taxon>Luciliinae</taxon>
        <taxon>Lucilia</taxon>
    </lineage>
</organism>